<gene>
    <name evidence="1" type="ORF">GJV77_12445</name>
</gene>
<reference evidence="1 2" key="1">
    <citation type="journal article" date="2006" name="Int. J. Syst. Evol. Microbiol.">
        <title>Myroides pelagicus sp. nov., isolated from seawater in Thailand.</title>
        <authorList>
            <person name="Yoon J."/>
            <person name="Maneerat S."/>
            <person name="Kawai F."/>
            <person name="Yokota A."/>
        </authorList>
    </citation>
    <scope>NUCLEOTIDE SEQUENCE [LARGE SCALE GENOMIC DNA]</scope>
    <source>
        <strain evidence="1 2">SM1T</strain>
    </source>
</reference>
<comment type="caution">
    <text evidence="1">The sequence shown here is derived from an EMBL/GenBank/DDBJ whole genome shotgun (WGS) entry which is preliminary data.</text>
</comment>
<accession>A0A7K1GPA5</accession>
<evidence type="ECO:0008006" key="3">
    <source>
        <dbReference type="Google" id="ProtNLM"/>
    </source>
</evidence>
<protein>
    <recommendedName>
        <fullName evidence="3">Peptidyl-prolyl cis-trans isomerase</fullName>
    </recommendedName>
</protein>
<evidence type="ECO:0000313" key="1">
    <source>
        <dbReference type="EMBL" id="MTH30697.1"/>
    </source>
</evidence>
<proteinExistence type="predicted"/>
<name>A0A7K1GPA5_9FLAO</name>
<sequence>MFLTVGLVSCKTDGEEVDTSNAVARVNSTYLDKNKVEDVVPLKVTGQDSIAYVHRFIDKWATKQLLIEVAQLNLDEDRVVEIERLVESFKSDLYIKAYLERLVQNRIDTVISDTQMREYYDMYKKNFLVDDMLIQFAYINVLNDNSNFSSIKKKFNSSKVSEFNSLENLSLQMKSYYLNDSTWVEISNIYDRLPFINVENSKNYIRSNNRFEHADSVSTYFVRVKSVIPKGGVFPYEFIKTSLRSLIINDRKVELMKQIQEDIIKDAKNNKRYEIFE</sequence>
<organism evidence="1 2">
    <name type="scientific">Myroides pelagicus</name>
    <dbReference type="NCBI Taxonomy" id="270914"/>
    <lineage>
        <taxon>Bacteria</taxon>
        <taxon>Pseudomonadati</taxon>
        <taxon>Bacteroidota</taxon>
        <taxon>Flavobacteriia</taxon>
        <taxon>Flavobacteriales</taxon>
        <taxon>Flavobacteriaceae</taxon>
        <taxon>Myroides</taxon>
    </lineage>
</organism>
<dbReference type="AlphaFoldDB" id="A0A7K1GPA5"/>
<dbReference type="EMBL" id="WMJY01000036">
    <property type="protein sequence ID" value="MTH30697.1"/>
    <property type="molecule type" value="Genomic_DNA"/>
</dbReference>
<dbReference type="Proteomes" id="UP000488936">
    <property type="component" value="Unassembled WGS sequence"/>
</dbReference>
<keyword evidence="2" id="KW-1185">Reference proteome</keyword>
<evidence type="ECO:0000313" key="2">
    <source>
        <dbReference type="Proteomes" id="UP000488936"/>
    </source>
</evidence>
<dbReference type="OrthoDB" id="9785180at2"/>